<evidence type="ECO:0000313" key="5">
    <source>
        <dbReference type="Proteomes" id="UP000694415"/>
    </source>
</evidence>
<dbReference type="GO" id="GO:0005634">
    <property type="term" value="C:nucleus"/>
    <property type="evidence" value="ECO:0007669"/>
    <property type="project" value="TreeGrafter"/>
</dbReference>
<dbReference type="Gene3D" id="3.40.1000.10">
    <property type="entry name" value="Mog1/PsbP, alpha/beta/alpha sandwich"/>
    <property type="match status" value="1"/>
</dbReference>
<keyword evidence="2" id="KW-0813">Transport</keyword>
<evidence type="ECO:0008006" key="6">
    <source>
        <dbReference type="Google" id="ProtNLM"/>
    </source>
</evidence>
<dbReference type="InterPro" id="IPR007681">
    <property type="entry name" value="Mog1"/>
</dbReference>
<dbReference type="GO" id="GO:0060047">
    <property type="term" value="P:heart contraction"/>
    <property type="evidence" value="ECO:0007669"/>
    <property type="project" value="TreeGrafter"/>
</dbReference>
<dbReference type="GO" id="GO:0003254">
    <property type="term" value="P:regulation of membrane depolarization"/>
    <property type="evidence" value="ECO:0007669"/>
    <property type="project" value="TreeGrafter"/>
</dbReference>
<evidence type="ECO:0000256" key="3">
    <source>
        <dbReference type="ARBA" id="ARBA00022927"/>
    </source>
</evidence>
<organism evidence="4 5">
    <name type="scientific">Mus spicilegus</name>
    <name type="common">Mound-building mouse</name>
    <dbReference type="NCBI Taxonomy" id="10103"/>
    <lineage>
        <taxon>Eukaryota</taxon>
        <taxon>Metazoa</taxon>
        <taxon>Chordata</taxon>
        <taxon>Craniata</taxon>
        <taxon>Vertebrata</taxon>
        <taxon>Euteleostomi</taxon>
        <taxon>Mammalia</taxon>
        <taxon>Eutheria</taxon>
        <taxon>Euarchontoglires</taxon>
        <taxon>Glires</taxon>
        <taxon>Rodentia</taxon>
        <taxon>Myomorpha</taxon>
        <taxon>Muroidea</taxon>
        <taxon>Muridae</taxon>
        <taxon>Murinae</taxon>
        <taxon>Mus</taxon>
        <taxon>Mus</taxon>
    </lineage>
</organism>
<evidence type="ECO:0000313" key="4">
    <source>
        <dbReference type="Ensembl" id="ENSMSIP00000031502.1"/>
    </source>
</evidence>
<reference evidence="4" key="1">
    <citation type="submission" date="2025-08" db="UniProtKB">
        <authorList>
            <consortium name="Ensembl"/>
        </authorList>
    </citation>
    <scope>IDENTIFICATION</scope>
</reference>
<dbReference type="SUPFAM" id="SSF55724">
    <property type="entry name" value="Mog1p/PsbP-like"/>
    <property type="match status" value="1"/>
</dbReference>
<dbReference type="GO" id="GO:0006606">
    <property type="term" value="P:protein import into nucleus"/>
    <property type="evidence" value="ECO:0007669"/>
    <property type="project" value="TreeGrafter"/>
</dbReference>
<keyword evidence="3" id="KW-0653">Protein transport</keyword>
<reference evidence="4" key="2">
    <citation type="submission" date="2025-09" db="UniProtKB">
        <authorList>
            <consortium name="Ensembl"/>
        </authorList>
    </citation>
    <scope>IDENTIFICATION</scope>
</reference>
<evidence type="ECO:0000256" key="1">
    <source>
        <dbReference type="ARBA" id="ARBA00010307"/>
    </source>
</evidence>
<name>A0A8C6I548_MUSSI</name>
<dbReference type="PANTHER" id="PTHR15837">
    <property type="entry name" value="RAN GUANINE NUCLEOTIDE RELEASE FACTOR"/>
    <property type="match status" value="1"/>
</dbReference>
<protein>
    <recommendedName>
        <fullName evidence="6">RAN guanine nucleotide release factor</fullName>
    </recommendedName>
</protein>
<dbReference type="InterPro" id="IPR016123">
    <property type="entry name" value="Mog1/PsbP_a/b/a-sand"/>
</dbReference>
<comment type="similarity">
    <text evidence="1">Belongs to the MOG1 family.</text>
</comment>
<dbReference type="AlphaFoldDB" id="A0A8C6I548"/>
<dbReference type="GO" id="GO:0005085">
    <property type="term" value="F:guanyl-nucleotide exchange factor activity"/>
    <property type="evidence" value="ECO:0007669"/>
    <property type="project" value="TreeGrafter"/>
</dbReference>
<dbReference type="GeneTree" id="ENSGT00390000013834"/>
<dbReference type="GO" id="GO:0031267">
    <property type="term" value="F:small GTPase binding"/>
    <property type="evidence" value="ECO:0007669"/>
    <property type="project" value="TreeGrafter"/>
</dbReference>
<dbReference type="Pfam" id="PF04603">
    <property type="entry name" value="Mog1"/>
    <property type="match status" value="1"/>
</dbReference>
<proteinExistence type="inferred from homology"/>
<accession>A0A8C6I548</accession>
<dbReference type="GO" id="GO:0017080">
    <property type="term" value="F:sodium channel regulator activity"/>
    <property type="evidence" value="ECO:0007669"/>
    <property type="project" value="TreeGrafter"/>
</dbReference>
<sequence>MEPTRNCPLFGDAFSAILPTGAIDVNDLRLVPDNQEVFCYPVTDQCLIIELLELQAHVQGEAAARYHFEDVGPVQGARTVHVLSAQPLWLENLSLRGCCQDAWFLSGKQQVAKDVTLHQALLRLPWYRTDLLLSINQPHPPRTKERVSQQVSWP</sequence>
<keyword evidence="5" id="KW-1185">Reference proteome</keyword>
<evidence type="ECO:0000256" key="2">
    <source>
        <dbReference type="ARBA" id="ARBA00022448"/>
    </source>
</evidence>
<dbReference type="Ensembl" id="ENSMSIT00000039721.1">
    <property type="protein sequence ID" value="ENSMSIP00000031502.1"/>
    <property type="gene ID" value="ENSMSIG00000026374.1"/>
</dbReference>
<dbReference type="GO" id="GO:0044325">
    <property type="term" value="F:transmembrane transporter binding"/>
    <property type="evidence" value="ECO:0007669"/>
    <property type="project" value="TreeGrafter"/>
</dbReference>
<dbReference type="PANTHER" id="PTHR15837:SF0">
    <property type="entry name" value="RAN GUANINE NUCLEOTIDE RELEASE FACTOR"/>
    <property type="match status" value="1"/>
</dbReference>
<dbReference type="Proteomes" id="UP000694415">
    <property type="component" value="Unplaced"/>
</dbReference>